<dbReference type="InterPro" id="IPR011075">
    <property type="entry name" value="TetR_C"/>
</dbReference>
<comment type="caution">
    <text evidence="6">The sequence shown here is derived from an EMBL/GenBank/DDBJ whole genome shotgun (WGS) entry which is preliminary data.</text>
</comment>
<evidence type="ECO:0000256" key="2">
    <source>
        <dbReference type="ARBA" id="ARBA00023125"/>
    </source>
</evidence>
<dbReference type="PRINTS" id="PR00455">
    <property type="entry name" value="HTHTETR"/>
</dbReference>
<dbReference type="AlphaFoldDB" id="A0A918AME6"/>
<proteinExistence type="predicted"/>
<keyword evidence="3" id="KW-0804">Transcription</keyword>
<protein>
    <submittedName>
        <fullName evidence="6">TetR family transcriptional regulator</fullName>
    </submittedName>
</protein>
<dbReference type="PANTHER" id="PTHR47506">
    <property type="entry name" value="TRANSCRIPTIONAL REGULATORY PROTEIN"/>
    <property type="match status" value="1"/>
</dbReference>
<keyword evidence="7" id="KW-1185">Reference proteome</keyword>
<dbReference type="SUPFAM" id="SSF46689">
    <property type="entry name" value="Homeodomain-like"/>
    <property type="match status" value="1"/>
</dbReference>
<dbReference type="Pfam" id="PF16925">
    <property type="entry name" value="TetR_C_13"/>
    <property type="match status" value="1"/>
</dbReference>
<name>A0A918AME6_9PSEU</name>
<evidence type="ECO:0000313" key="6">
    <source>
        <dbReference type="EMBL" id="GGP55950.1"/>
    </source>
</evidence>
<evidence type="ECO:0000313" key="7">
    <source>
        <dbReference type="Proteomes" id="UP000639606"/>
    </source>
</evidence>
<dbReference type="GO" id="GO:0003677">
    <property type="term" value="F:DNA binding"/>
    <property type="evidence" value="ECO:0007669"/>
    <property type="project" value="UniProtKB-UniRule"/>
</dbReference>
<evidence type="ECO:0000256" key="1">
    <source>
        <dbReference type="ARBA" id="ARBA00023015"/>
    </source>
</evidence>
<dbReference type="RefSeq" id="WP_189223866.1">
    <property type="nucleotide sequence ID" value="NZ_BMRG01000004.1"/>
</dbReference>
<dbReference type="EMBL" id="BMRG01000004">
    <property type="protein sequence ID" value="GGP55950.1"/>
    <property type="molecule type" value="Genomic_DNA"/>
</dbReference>
<evidence type="ECO:0000256" key="4">
    <source>
        <dbReference type="PROSITE-ProRule" id="PRU00335"/>
    </source>
</evidence>
<keyword evidence="1" id="KW-0805">Transcription regulation</keyword>
<evidence type="ECO:0000256" key="3">
    <source>
        <dbReference type="ARBA" id="ARBA00023163"/>
    </source>
</evidence>
<dbReference type="InterPro" id="IPR009057">
    <property type="entry name" value="Homeodomain-like_sf"/>
</dbReference>
<organism evidence="6 7">
    <name type="scientific">Saccharothrix coeruleofusca</name>
    <dbReference type="NCBI Taxonomy" id="33919"/>
    <lineage>
        <taxon>Bacteria</taxon>
        <taxon>Bacillati</taxon>
        <taxon>Actinomycetota</taxon>
        <taxon>Actinomycetes</taxon>
        <taxon>Pseudonocardiales</taxon>
        <taxon>Pseudonocardiaceae</taxon>
        <taxon>Saccharothrix</taxon>
    </lineage>
</organism>
<sequence length="188" mass="20138">MDTRQRLLDATRELLWQRGYAATSPNAIMKAARAGQGSLYHHFAGKEDLAAEALRGSAEQLREEAAAILDGEGSPAERIERYLTRERDSLRGCRIGRMTADADVLTSDRLRQPVSETLAWLVDRLAGLIADAQAAGELRADLDPRATASCVASTVQGGYVLARAAGSTEPFDQAITGAVQLLRGAMVG</sequence>
<dbReference type="Gene3D" id="1.10.357.10">
    <property type="entry name" value="Tetracycline Repressor, domain 2"/>
    <property type="match status" value="1"/>
</dbReference>
<dbReference type="InterPro" id="IPR001647">
    <property type="entry name" value="HTH_TetR"/>
</dbReference>
<feature type="domain" description="HTH tetR-type" evidence="5">
    <location>
        <begin position="1"/>
        <end position="61"/>
    </location>
</feature>
<feature type="DNA-binding region" description="H-T-H motif" evidence="4">
    <location>
        <begin position="24"/>
        <end position="43"/>
    </location>
</feature>
<dbReference type="PANTHER" id="PTHR47506:SF3">
    <property type="entry name" value="HTH-TYPE TRANSCRIPTIONAL REGULATOR LMRA"/>
    <property type="match status" value="1"/>
</dbReference>
<keyword evidence="2 4" id="KW-0238">DNA-binding</keyword>
<evidence type="ECO:0000259" key="5">
    <source>
        <dbReference type="PROSITE" id="PS50977"/>
    </source>
</evidence>
<dbReference type="SUPFAM" id="SSF48498">
    <property type="entry name" value="Tetracyclin repressor-like, C-terminal domain"/>
    <property type="match status" value="1"/>
</dbReference>
<dbReference type="Pfam" id="PF00440">
    <property type="entry name" value="TetR_N"/>
    <property type="match status" value="1"/>
</dbReference>
<dbReference type="InterPro" id="IPR036271">
    <property type="entry name" value="Tet_transcr_reg_TetR-rel_C_sf"/>
</dbReference>
<dbReference type="Proteomes" id="UP000639606">
    <property type="component" value="Unassembled WGS sequence"/>
</dbReference>
<gene>
    <name evidence="6" type="ORF">GCM10010185_30650</name>
</gene>
<reference evidence="6" key="2">
    <citation type="submission" date="2020-09" db="EMBL/GenBank/DDBJ databases">
        <authorList>
            <person name="Sun Q."/>
            <person name="Ohkuma M."/>
        </authorList>
    </citation>
    <scope>NUCLEOTIDE SEQUENCE</scope>
    <source>
        <strain evidence="6">JCM 3313</strain>
    </source>
</reference>
<accession>A0A918AME6</accession>
<dbReference type="PROSITE" id="PS50977">
    <property type="entry name" value="HTH_TETR_2"/>
    <property type="match status" value="1"/>
</dbReference>
<reference evidence="6" key="1">
    <citation type="journal article" date="2014" name="Int. J. Syst. Evol. Microbiol.">
        <title>Complete genome sequence of Corynebacterium casei LMG S-19264T (=DSM 44701T), isolated from a smear-ripened cheese.</title>
        <authorList>
            <consortium name="US DOE Joint Genome Institute (JGI-PGF)"/>
            <person name="Walter F."/>
            <person name="Albersmeier A."/>
            <person name="Kalinowski J."/>
            <person name="Ruckert C."/>
        </authorList>
    </citation>
    <scope>NUCLEOTIDE SEQUENCE</scope>
    <source>
        <strain evidence="6">JCM 3313</strain>
    </source>
</reference>